<dbReference type="GO" id="GO:0016779">
    <property type="term" value="F:nucleotidyltransferase activity"/>
    <property type="evidence" value="ECO:0007669"/>
    <property type="project" value="UniProtKB-KW"/>
</dbReference>
<reference evidence="2" key="1">
    <citation type="submission" date="2015-10" db="EMBL/GenBank/DDBJ databases">
        <authorList>
            <person name="Lehtovirta-Morley L.E."/>
            <person name="Vieille C."/>
        </authorList>
    </citation>
    <scope>NUCLEOTIDE SEQUENCE [LARGE SCALE GENOMIC DNA]</scope>
</reference>
<dbReference type="Proteomes" id="UP000196239">
    <property type="component" value="Chromosome 1"/>
</dbReference>
<evidence type="ECO:0000313" key="2">
    <source>
        <dbReference type="Proteomes" id="UP000196239"/>
    </source>
</evidence>
<keyword evidence="2" id="KW-1185">Reference proteome</keyword>
<keyword evidence="1" id="KW-0548">Nucleotidyltransferase</keyword>
<dbReference type="SUPFAM" id="SSF53448">
    <property type="entry name" value="Nucleotide-diphospho-sugar transferases"/>
    <property type="match status" value="1"/>
</dbReference>
<dbReference type="InterPro" id="IPR003329">
    <property type="entry name" value="Cytidylyl_trans"/>
</dbReference>
<accession>A0A128A0T9</accession>
<name>A0A128A0T9_9ARCH</name>
<dbReference type="AlphaFoldDB" id="A0A128A0T9"/>
<dbReference type="PANTHER" id="PTHR42866">
    <property type="entry name" value="3-DEOXY-MANNO-OCTULOSONATE CYTIDYLYLTRANSFERASE"/>
    <property type="match status" value="1"/>
</dbReference>
<organism evidence="1 2">
    <name type="scientific">Nitrosotalea devaniterrae</name>
    <dbReference type="NCBI Taxonomy" id="1078905"/>
    <lineage>
        <taxon>Archaea</taxon>
        <taxon>Nitrososphaerota</taxon>
        <taxon>Nitrososphaeria</taxon>
        <taxon>Nitrosotaleales</taxon>
        <taxon>Nitrosotaleaceae</taxon>
        <taxon>Nitrosotalea</taxon>
    </lineage>
</organism>
<keyword evidence="1" id="KW-0808">Transferase</keyword>
<evidence type="ECO:0000313" key="1">
    <source>
        <dbReference type="EMBL" id="CUR50976.1"/>
    </source>
</evidence>
<dbReference type="PANTHER" id="PTHR42866:SF1">
    <property type="entry name" value="SPORE COAT POLYSACCHARIDE BIOSYNTHESIS PROTEIN SPSF"/>
    <property type="match status" value="1"/>
</dbReference>
<dbReference type="EMBL" id="LN890280">
    <property type="protein sequence ID" value="CUR50976.1"/>
    <property type="molecule type" value="Genomic_DNA"/>
</dbReference>
<dbReference type="Pfam" id="PF02348">
    <property type="entry name" value="CTP_transf_3"/>
    <property type="match status" value="1"/>
</dbReference>
<protein>
    <submittedName>
        <fullName evidence="1">Acylneuraminate cytidylyltransferase</fullName>
    </submittedName>
</protein>
<dbReference type="KEGG" id="ndv:NDEV_0211"/>
<gene>
    <name evidence="1" type="primary">spsF</name>
    <name evidence="1" type="ORF">NDEV_0211</name>
</gene>
<dbReference type="Gene3D" id="3.90.550.10">
    <property type="entry name" value="Spore Coat Polysaccharide Biosynthesis Protein SpsA, Chain A"/>
    <property type="match status" value="1"/>
</dbReference>
<dbReference type="GO" id="GO:0005829">
    <property type="term" value="C:cytosol"/>
    <property type="evidence" value="ECO:0007669"/>
    <property type="project" value="TreeGrafter"/>
</dbReference>
<sequence>MTIKMKNHIFIQGRVSSTRLPGKILMKIFDKTILELIVERLDRVKNVDKMILITGSNDKNALLVKEAEKIGLDHFCGSEQNLLDRFYNASKKFFPDNIIRVTADCPLIDFNLIDKGLKIFLENNYDLVNVGRKSNYPHGLDYEIFKTTALELAWKKTRSGFDSTEKFIQTFICPTDYILQSNDFKKFELINDDDLSQMRLTLDYKEDFELISKVYEKLYNNKQFFTLEDILDLFKKNPSLSLINQKYV</sequence>
<dbReference type="InterPro" id="IPR029044">
    <property type="entry name" value="Nucleotide-diphossugar_trans"/>
</dbReference>
<proteinExistence type="predicted"/>